<dbReference type="CDD" id="cd03241">
    <property type="entry name" value="ABC_RecN"/>
    <property type="match status" value="2"/>
</dbReference>
<dbReference type="GO" id="GO:0009432">
    <property type="term" value="P:SOS response"/>
    <property type="evidence" value="ECO:0007669"/>
    <property type="project" value="TreeGrafter"/>
</dbReference>
<comment type="function">
    <text evidence="1 9">May be involved in recombinational repair of damaged DNA.</text>
</comment>
<keyword evidence="13" id="KW-1185">Reference proteome</keyword>
<evidence type="ECO:0000256" key="10">
    <source>
        <dbReference type="SAM" id="Coils"/>
    </source>
</evidence>
<dbReference type="eggNOG" id="COG0497">
    <property type="taxonomic scope" value="Bacteria"/>
</dbReference>
<comment type="caution">
    <text evidence="12">The sequence shown here is derived from an EMBL/GenBank/DDBJ whole genome shotgun (WGS) entry which is preliminary data.</text>
</comment>
<feature type="domain" description="RecF/RecN/SMC N-terminal" evidence="11">
    <location>
        <begin position="3"/>
        <end position="512"/>
    </location>
</feature>
<dbReference type="GO" id="GO:0006310">
    <property type="term" value="P:DNA recombination"/>
    <property type="evidence" value="ECO:0007669"/>
    <property type="project" value="InterPro"/>
</dbReference>
<evidence type="ECO:0000256" key="8">
    <source>
        <dbReference type="ARBA" id="ARBA00033408"/>
    </source>
</evidence>
<dbReference type="Proteomes" id="UP000009315">
    <property type="component" value="Unassembled WGS sequence"/>
</dbReference>
<dbReference type="FunFam" id="3.40.50.300:FF:000356">
    <property type="entry name" value="DNA repair protein RecN"/>
    <property type="match status" value="1"/>
</dbReference>
<dbReference type="AlphaFoldDB" id="K8EBC0"/>
<dbReference type="PANTHER" id="PTHR11059:SF0">
    <property type="entry name" value="DNA REPAIR PROTEIN RECN"/>
    <property type="match status" value="1"/>
</dbReference>
<dbReference type="Pfam" id="PF02463">
    <property type="entry name" value="SMC_N"/>
    <property type="match status" value="1"/>
</dbReference>
<dbReference type="GO" id="GO:0043590">
    <property type="term" value="C:bacterial nucleoid"/>
    <property type="evidence" value="ECO:0007669"/>
    <property type="project" value="TreeGrafter"/>
</dbReference>
<sequence>MLLSLYIKNFALIDDVEVTFAKGLNIITGETGAGKSMLIDALQVALGSRASTEFIRTGRDRATVQAIFDVSELDWMKQRMAELGVEWEEDGLLVLAREISHSGKNTCRLNGRPVSLSLYRRMGSGLVDMLGQHEQQILLDQDRHRQLLDKWGGPRLLAQAAKVHDIYSRWREASDSLQSLESNAREVARRLDMLSFQIEEISRAQLSEQEEDGLVAERRLLVNAEKISRLAGEVYDYLYGGERGITPAVETAGKALASLKELAEIDPQLAGLTEILEPVLYQVEDVAREIASYRDNLEYHPGRLDEIEHRLSLIKQLKYKYGTTVKEILAYKESAEAELHRLSHRTEEAEALQAKIKAAAEAWQQEAQALSQLRRQAARTLEERAAGELRYLEMGGVDFRVGFTEVPELSPRGKEEIEFLIAPNPGEPLRPLRKTASGGELSRIMLALKVLLAGVDEVPTLIFDEIDTGVGGKALQAIGEKLAQVGRQRQVICVTHGPQVACFADTHYLISKKVMAGHTRTTVERLDEQGRVEELARMLAGRQITDVVKNHARQMLKMSAAYKK</sequence>
<name>K8EBC0_9FIRM</name>
<evidence type="ECO:0000256" key="7">
    <source>
        <dbReference type="ARBA" id="ARBA00023204"/>
    </source>
</evidence>
<dbReference type="PIRSF" id="PIRSF003128">
    <property type="entry name" value="RecN"/>
    <property type="match status" value="1"/>
</dbReference>
<dbReference type="InterPro" id="IPR027417">
    <property type="entry name" value="P-loop_NTPase"/>
</dbReference>
<evidence type="ECO:0000256" key="4">
    <source>
        <dbReference type="ARBA" id="ARBA00022741"/>
    </source>
</evidence>
<evidence type="ECO:0000259" key="11">
    <source>
        <dbReference type="Pfam" id="PF02463"/>
    </source>
</evidence>
<dbReference type="GO" id="GO:0006281">
    <property type="term" value="P:DNA repair"/>
    <property type="evidence" value="ECO:0007669"/>
    <property type="project" value="UniProtKB-KW"/>
</dbReference>
<dbReference type="STRING" id="1121428.DESHY_60105"/>
<dbReference type="SUPFAM" id="SSF52540">
    <property type="entry name" value="P-loop containing nucleoside triphosphate hydrolases"/>
    <property type="match status" value="1"/>
</dbReference>
<dbReference type="PANTHER" id="PTHR11059">
    <property type="entry name" value="DNA REPAIR PROTEIN RECN"/>
    <property type="match status" value="1"/>
</dbReference>
<feature type="coiled-coil region" evidence="10">
    <location>
        <begin position="332"/>
        <end position="380"/>
    </location>
</feature>
<dbReference type="OrthoDB" id="9806954at2"/>
<keyword evidence="5 9" id="KW-0227">DNA damage</keyword>
<dbReference type="FunFam" id="3.40.50.300:FF:000319">
    <property type="entry name" value="DNA repair protein RecN"/>
    <property type="match status" value="1"/>
</dbReference>
<keyword evidence="4" id="KW-0547">Nucleotide-binding</keyword>
<dbReference type="RefSeq" id="WP_008412632.1">
    <property type="nucleotide sequence ID" value="NZ_CAOS01000013.1"/>
</dbReference>
<dbReference type="InterPro" id="IPR003395">
    <property type="entry name" value="RecF/RecN/SMC_N"/>
</dbReference>
<dbReference type="InterPro" id="IPR004604">
    <property type="entry name" value="DNA_recomb/repair_RecN"/>
</dbReference>
<protein>
    <recommendedName>
        <fullName evidence="3 9">DNA repair protein RecN</fullName>
    </recommendedName>
    <alternativeName>
        <fullName evidence="8 9">Recombination protein N</fullName>
    </alternativeName>
</protein>
<accession>K8EBC0</accession>
<reference evidence="12 13" key="1">
    <citation type="journal article" date="2013" name="Genome Announc.">
        <title>Genome Sequence of the Sulfate-Reducing Bacterium Desulfotomaculum hydrothermale Lam5(T).</title>
        <authorList>
            <person name="Amin O."/>
            <person name="Fardeau M.L."/>
            <person name="Valette O."/>
            <person name="Hirschler-Rea A."/>
            <person name="Barbe V."/>
            <person name="Medigue C."/>
            <person name="Vacherie B."/>
            <person name="Ollivier B."/>
            <person name="Bertin P.N."/>
            <person name="Dolla A."/>
        </authorList>
    </citation>
    <scope>NUCLEOTIDE SEQUENCE [LARGE SCALE GENOMIC DNA]</scope>
    <source>
        <strain evidence="13">Lam5 / DSM 18033</strain>
    </source>
</reference>
<dbReference type="EMBL" id="CAOS01000013">
    <property type="protein sequence ID" value="CCO08933.1"/>
    <property type="molecule type" value="Genomic_DNA"/>
</dbReference>
<proteinExistence type="inferred from homology"/>
<evidence type="ECO:0000256" key="6">
    <source>
        <dbReference type="ARBA" id="ARBA00022840"/>
    </source>
</evidence>
<keyword evidence="10" id="KW-0175">Coiled coil</keyword>
<evidence type="ECO:0000256" key="1">
    <source>
        <dbReference type="ARBA" id="ARBA00003618"/>
    </source>
</evidence>
<dbReference type="GO" id="GO:0005524">
    <property type="term" value="F:ATP binding"/>
    <property type="evidence" value="ECO:0007669"/>
    <property type="project" value="UniProtKB-KW"/>
</dbReference>
<dbReference type="NCBIfam" id="TIGR00634">
    <property type="entry name" value="recN"/>
    <property type="match status" value="1"/>
</dbReference>
<evidence type="ECO:0000256" key="3">
    <source>
        <dbReference type="ARBA" id="ARBA00021315"/>
    </source>
</evidence>
<evidence type="ECO:0000256" key="9">
    <source>
        <dbReference type="PIRNR" id="PIRNR003128"/>
    </source>
</evidence>
<evidence type="ECO:0000313" key="13">
    <source>
        <dbReference type="Proteomes" id="UP000009315"/>
    </source>
</evidence>
<organism evidence="12 13">
    <name type="scientific">Desulforamulus hydrothermalis Lam5 = DSM 18033</name>
    <dbReference type="NCBI Taxonomy" id="1121428"/>
    <lineage>
        <taxon>Bacteria</taxon>
        <taxon>Bacillati</taxon>
        <taxon>Bacillota</taxon>
        <taxon>Clostridia</taxon>
        <taxon>Eubacteriales</taxon>
        <taxon>Peptococcaceae</taxon>
        <taxon>Desulforamulus</taxon>
    </lineage>
</organism>
<evidence type="ECO:0000256" key="2">
    <source>
        <dbReference type="ARBA" id="ARBA00009441"/>
    </source>
</evidence>
<gene>
    <name evidence="12" type="ORF">DESHY_60105</name>
</gene>
<keyword evidence="7 9" id="KW-0234">DNA repair</keyword>
<comment type="similarity">
    <text evidence="2 9">Belongs to the RecN family.</text>
</comment>
<dbReference type="Gene3D" id="3.40.50.300">
    <property type="entry name" value="P-loop containing nucleotide triphosphate hydrolases"/>
    <property type="match status" value="2"/>
</dbReference>
<evidence type="ECO:0000313" key="12">
    <source>
        <dbReference type="EMBL" id="CCO08933.1"/>
    </source>
</evidence>
<evidence type="ECO:0000256" key="5">
    <source>
        <dbReference type="ARBA" id="ARBA00022763"/>
    </source>
</evidence>
<keyword evidence="6" id="KW-0067">ATP-binding</keyword>